<sequence>MTDAPTPAAEDTPDRPRTAPKLPDQATADVDDWEQFQQVYAGWVERATDDELLAEMAALPVDGRPLSPAEAWMYHQCELRRRRPTNQRAAAGRKRG</sequence>
<accession>A0A1C6TQN1</accession>
<evidence type="ECO:0000313" key="4">
    <source>
        <dbReference type="Proteomes" id="UP000199696"/>
    </source>
</evidence>
<dbReference type="EMBL" id="FMHY01000002">
    <property type="protein sequence ID" value="SCL43993.1"/>
    <property type="molecule type" value="Genomic_DNA"/>
</dbReference>
<gene>
    <name evidence="2" type="ORF">GA0070604_0026</name>
    <name evidence="3" type="ORF">GA0070604_0132</name>
</gene>
<protein>
    <submittedName>
        <fullName evidence="3">Uncharacterized protein</fullName>
    </submittedName>
</protein>
<dbReference type="EMBL" id="FMHY01000001">
    <property type="protein sequence ID" value="SCL43820.1"/>
    <property type="molecule type" value="Genomic_DNA"/>
</dbReference>
<name>A0A1C6TQN1_9ACTN</name>
<dbReference type="AlphaFoldDB" id="A0A1C6TQN1"/>
<proteinExistence type="predicted"/>
<organism evidence="3 4">
    <name type="scientific">Micromonospora eburnea</name>
    <dbReference type="NCBI Taxonomy" id="227316"/>
    <lineage>
        <taxon>Bacteria</taxon>
        <taxon>Bacillati</taxon>
        <taxon>Actinomycetota</taxon>
        <taxon>Actinomycetes</taxon>
        <taxon>Micromonosporales</taxon>
        <taxon>Micromonosporaceae</taxon>
        <taxon>Micromonospora</taxon>
    </lineage>
</organism>
<dbReference type="Proteomes" id="UP000199696">
    <property type="component" value="Unassembled WGS sequence"/>
</dbReference>
<reference evidence="4" key="1">
    <citation type="submission" date="2016-06" db="EMBL/GenBank/DDBJ databases">
        <authorList>
            <person name="Varghese N."/>
            <person name="Submissions Spin"/>
        </authorList>
    </citation>
    <scope>NUCLEOTIDE SEQUENCE [LARGE SCALE GENOMIC DNA]</scope>
    <source>
        <strain evidence="4">DSM 44814</strain>
    </source>
</reference>
<evidence type="ECO:0000313" key="2">
    <source>
        <dbReference type="EMBL" id="SCL43820.1"/>
    </source>
</evidence>
<evidence type="ECO:0000256" key="1">
    <source>
        <dbReference type="SAM" id="MobiDB-lite"/>
    </source>
</evidence>
<evidence type="ECO:0000313" key="3">
    <source>
        <dbReference type="EMBL" id="SCL43993.1"/>
    </source>
</evidence>
<dbReference type="STRING" id="227316.GA0070604_0026"/>
<feature type="region of interest" description="Disordered" evidence="1">
    <location>
        <begin position="1"/>
        <end position="30"/>
    </location>
</feature>
<dbReference type="OrthoDB" id="8444614at2"/>
<keyword evidence="4" id="KW-1185">Reference proteome</keyword>
<dbReference type="RefSeq" id="WP_091112154.1">
    <property type="nucleotide sequence ID" value="NZ_FMHY01000001.1"/>
</dbReference>
<reference evidence="3" key="2">
    <citation type="submission" date="2016-06" db="EMBL/GenBank/DDBJ databases">
        <authorList>
            <person name="Kjaerup R.B."/>
            <person name="Dalgaard T.S."/>
            <person name="Juul-Madsen H.R."/>
        </authorList>
    </citation>
    <scope>NUCLEOTIDE SEQUENCE [LARGE SCALE GENOMIC DNA]</scope>
    <source>
        <strain evidence="3">DSM 44814</strain>
    </source>
</reference>